<evidence type="ECO:0000256" key="4">
    <source>
        <dbReference type="ARBA" id="ARBA00022485"/>
    </source>
</evidence>
<dbReference type="GO" id="GO:0009102">
    <property type="term" value="P:biotin biosynthetic process"/>
    <property type="evidence" value="ECO:0007669"/>
    <property type="project" value="UniProtKB-UniRule"/>
</dbReference>
<comment type="subunit">
    <text evidence="13">Homodimer.</text>
</comment>
<feature type="binding site" evidence="13 14">
    <location>
        <position position="72"/>
    </location>
    <ligand>
        <name>[4Fe-4S] cluster</name>
        <dbReference type="ChEBI" id="CHEBI:49883"/>
        <note>4Fe-4S-S-AdoMet</note>
    </ligand>
</feature>
<comment type="pathway">
    <text evidence="1 13">Cofactor biosynthesis; biotin biosynthesis; biotin from 7,8-diaminononanoate: step 2/2.</text>
</comment>
<keyword evidence="7 13" id="KW-0001">2Fe-2S</keyword>
<organism evidence="16 17">
    <name type="scientific">Candidatus Bilophila faecipullorum</name>
    <dbReference type="NCBI Taxonomy" id="2838482"/>
    <lineage>
        <taxon>Bacteria</taxon>
        <taxon>Pseudomonadati</taxon>
        <taxon>Thermodesulfobacteriota</taxon>
        <taxon>Desulfovibrionia</taxon>
        <taxon>Desulfovibrionales</taxon>
        <taxon>Desulfovibrionaceae</taxon>
        <taxon>Bilophila</taxon>
    </lineage>
</organism>
<dbReference type="InterPro" id="IPR002684">
    <property type="entry name" value="Biotin_synth/BioAB"/>
</dbReference>
<dbReference type="Pfam" id="PF06968">
    <property type="entry name" value="BATS"/>
    <property type="match status" value="1"/>
</dbReference>
<comment type="catalytic activity">
    <reaction evidence="12 13">
        <text>(4R,5S)-dethiobiotin + (sulfur carrier)-SH + 2 reduced [2Fe-2S]-[ferredoxin] + 2 S-adenosyl-L-methionine = (sulfur carrier)-H + biotin + 2 5'-deoxyadenosine + 2 L-methionine + 2 oxidized [2Fe-2S]-[ferredoxin]</text>
        <dbReference type="Rhea" id="RHEA:22060"/>
        <dbReference type="Rhea" id="RHEA-COMP:10000"/>
        <dbReference type="Rhea" id="RHEA-COMP:10001"/>
        <dbReference type="Rhea" id="RHEA-COMP:14737"/>
        <dbReference type="Rhea" id="RHEA-COMP:14739"/>
        <dbReference type="ChEBI" id="CHEBI:17319"/>
        <dbReference type="ChEBI" id="CHEBI:29917"/>
        <dbReference type="ChEBI" id="CHEBI:33737"/>
        <dbReference type="ChEBI" id="CHEBI:33738"/>
        <dbReference type="ChEBI" id="CHEBI:57586"/>
        <dbReference type="ChEBI" id="CHEBI:57844"/>
        <dbReference type="ChEBI" id="CHEBI:59789"/>
        <dbReference type="ChEBI" id="CHEBI:64428"/>
        <dbReference type="ChEBI" id="CHEBI:149473"/>
        <dbReference type="EC" id="2.8.1.6"/>
    </reaction>
</comment>
<evidence type="ECO:0000256" key="6">
    <source>
        <dbReference type="ARBA" id="ARBA00022691"/>
    </source>
</evidence>
<sequence>MYPLLVALAGRIASGVEPLLSPSEALEIASLPESATLDIVSLAGLARAARKPDAAFTCGIVNAKSGRCPENCAFCAQSAHYATNAPVYPLLGTDALLRRAEELAAAGVDRFGIVTSGTALSGRDLDALCESAARIVREVGIRLCASLGLLTPERAVRLREAGFTSYHHNLETSASHFPAICTTHDYAQDLETVRVARAAGFRVCSCGIFGLGETWEQRIELSGTLSELGVDSLPLNFLNPIPGTPLGSSPLLRPAEALRVVALMRLLHPAADVLVCGGRAVTFGAWQSWIFAAGANGVMTGNYLTTKGCAFAEDAEMLAVLGLREARA</sequence>
<evidence type="ECO:0000259" key="15">
    <source>
        <dbReference type="PROSITE" id="PS51918"/>
    </source>
</evidence>
<dbReference type="SMART" id="SM00729">
    <property type="entry name" value="Elp3"/>
    <property type="match status" value="1"/>
</dbReference>
<evidence type="ECO:0000256" key="3">
    <source>
        <dbReference type="ARBA" id="ARBA00012236"/>
    </source>
</evidence>
<reference evidence="16" key="1">
    <citation type="journal article" date="2021" name="PeerJ">
        <title>Extensive microbial diversity within the chicken gut microbiome revealed by metagenomics and culture.</title>
        <authorList>
            <person name="Gilroy R."/>
            <person name="Ravi A."/>
            <person name="Getino M."/>
            <person name="Pursley I."/>
            <person name="Horton D.L."/>
            <person name="Alikhan N.F."/>
            <person name="Baker D."/>
            <person name="Gharbi K."/>
            <person name="Hall N."/>
            <person name="Watson M."/>
            <person name="Adriaenssens E.M."/>
            <person name="Foster-Nyarko E."/>
            <person name="Jarju S."/>
            <person name="Secka A."/>
            <person name="Antonio M."/>
            <person name="Oren A."/>
            <person name="Chaudhuri R.R."/>
            <person name="La Ragione R."/>
            <person name="Hildebrand F."/>
            <person name="Pallen M.J."/>
        </authorList>
    </citation>
    <scope>NUCLEOTIDE SEQUENCE</scope>
    <source>
        <strain evidence="16">ChiSxjej5B17-1746</strain>
    </source>
</reference>
<keyword evidence="6 13" id="KW-0949">S-adenosyl-L-methionine</keyword>
<feature type="domain" description="Radical SAM core" evidence="15">
    <location>
        <begin position="50"/>
        <end position="279"/>
    </location>
</feature>
<keyword evidence="10 13" id="KW-0408">Iron</keyword>
<dbReference type="SFLD" id="SFLDS00029">
    <property type="entry name" value="Radical_SAM"/>
    <property type="match status" value="1"/>
</dbReference>
<dbReference type="InterPro" id="IPR010722">
    <property type="entry name" value="BATS_dom"/>
</dbReference>
<comment type="function">
    <text evidence="13">Catalyzes the conversion of dethiobiotin (DTB) to biotin by the insertion of a sulfur atom into dethiobiotin via a radical-based mechanism.</text>
</comment>
<evidence type="ECO:0000256" key="8">
    <source>
        <dbReference type="ARBA" id="ARBA00022723"/>
    </source>
</evidence>
<dbReference type="CDD" id="cd01335">
    <property type="entry name" value="Radical_SAM"/>
    <property type="match status" value="1"/>
</dbReference>
<evidence type="ECO:0000313" key="17">
    <source>
        <dbReference type="Proteomes" id="UP000824264"/>
    </source>
</evidence>
<keyword evidence="9 13" id="KW-0093">Biotin biosynthesis</keyword>
<dbReference type="PANTHER" id="PTHR22976:SF2">
    <property type="entry name" value="BIOTIN SYNTHASE, MITOCHONDRIAL"/>
    <property type="match status" value="1"/>
</dbReference>
<dbReference type="PANTHER" id="PTHR22976">
    <property type="entry name" value="BIOTIN SYNTHASE"/>
    <property type="match status" value="1"/>
</dbReference>
<comment type="caution">
    <text evidence="16">The sequence shown here is derived from an EMBL/GenBank/DDBJ whole genome shotgun (WGS) entry which is preliminary data.</text>
</comment>
<dbReference type="InterPro" id="IPR024177">
    <property type="entry name" value="Biotin_synthase"/>
</dbReference>
<dbReference type="InterPro" id="IPR007197">
    <property type="entry name" value="rSAM"/>
</dbReference>
<comment type="caution">
    <text evidence="13">Lacks conserved residue(s) required for the propagation of feature annotation.</text>
</comment>
<evidence type="ECO:0000256" key="9">
    <source>
        <dbReference type="ARBA" id="ARBA00022756"/>
    </source>
</evidence>
<evidence type="ECO:0000256" key="10">
    <source>
        <dbReference type="ARBA" id="ARBA00023004"/>
    </source>
</evidence>
<dbReference type="InterPro" id="IPR058240">
    <property type="entry name" value="rSAM_sf"/>
</dbReference>
<evidence type="ECO:0000256" key="11">
    <source>
        <dbReference type="ARBA" id="ARBA00023014"/>
    </source>
</evidence>
<dbReference type="Proteomes" id="UP000824264">
    <property type="component" value="Unassembled WGS sequence"/>
</dbReference>
<accession>A0A9D1R339</accession>
<reference evidence="16" key="2">
    <citation type="submission" date="2021-04" db="EMBL/GenBank/DDBJ databases">
        <authorList>
            <person name="Gilroy R."/>
        </authorList>
    </citation>
    <scope>NUCLEOTIDE SEQUENCE</scope>
    <source>
        <strain evidence="16">ChiSxjej5B17-1746</strain>
    </source>
</reference>
<evidence type="ECO:0000256" key="7">
    <source>
        <dbReference type="ARBA" id="ARBA00022714"/>
    </source>
</evidence>
<dbReference type="GO" id="GO:0051537">
    <property type="term" value="F:2 iron, 2 sulfur cluster binding"/>
    <property type="evidence" value="ECO:0007669"/>
    <property type="project" value="UniProtKB-KW"/>
</dbReference>
<feature type="binding site" evidence="13 14">
    <location>
        <position position="75"/>
    </location>
    <ligand>
        <name>[4Fe-4S] cluster</name>
        <dbReference type="ChEBI" id="CHEBI:49883"/>
        <note>4Fe-4S-S-AdoMet</note>
    </ligand>
</feature>
<comment type="cofactor">
    <cofactor evidence="14">
        <name>[2Fe-2S] cluster</name>
        <dbReference type="ChEBI" id="CHEBI:190135"/>
    </cofactor>
    <text evidence="14">Binds 1 [2Fe-2S] cluster. The cluster is coordinated with 3 cysteines and 1 arginine.</text>
</comment>
<dbReference type="Pfam" id="PF04055">
    <property type="entry name" value="Radical_SAM"/>
    <property type="match status" value="1"/>
</dbReference>
<dbReference type="NCBIfam" id="TIGR00433">
    <property type="entry name" value="bioB"/>
    <property type="match status" value="1"/>
</dbReference>
<evidence type="ECO:0000313" key="16">
    <source>
        <dbReference type="EMBL" id="HIW79598.1"/>
    </source>
</evidence>
<name>A0A9D1R339_9BACT</name>
<dbReference type="PROSITE" id="PS51918">
    <property type="entry name" value="RADICAL_SAM"/>
    <property type="match status" value="1"/>
</dbReference>
<feature type="binding site" evidence="13 14">
    <location>
        <position position="144"/>
    </location>
    <ligand>
        <name>[2Fe-2S] cluster</name>
        <dbReference type="ChEBI" id="CHEBI:190135"/>
    </ligand>
</feature>
<evidence type="ECO:0000256" key="12">
    <source>
        <dbReference type="ARBA" id="ARBA00051157"/>
    </source>
</evidence>
<feature type="binding site" evidence="13 14">
    <location>
        <position position="68"/>
    </location>
    <ligand>
        <name>[4Fe-4S] cluster</name>
        <dbReference type="ChEBI" id="CHEBI:49883"/>
        <note>4Fe-4S-S-AdoMet</note>
    </ligand>
</feature>
<dbReference type="SMART" id="SM00876">
    <property type="entry name" value="BATS"/>
    <property type="match status" value="1"/>
</dbReference>
<dbReference type="InterPro" id="IPR006638">
    <property type="entry name" value="Elp3/MiaA/NifB-like_rSAM"/>
</dbReference>
<comment type="similarity">
    <text evidence="2 13">Belongs to the radical SAM superfamily. Biotin synthase family.</text>
</comment>
<comment type="cofactor">
    <cofactor evidence="13">
        <name>[2Fe-2S] cluster</name>
        <dbReference type="ChEBI" id="CHEBI:190135"/>
    </cofactor>
    <text evidence="13">Binds 1 [2Fe-2S] cluster. The cluster is coordinated with 3 cysteines and 1 arginine.</text>
</comment>
<dbReference type="PIRSF" id="PIRSF001619">
    <property type="entry name" value="Biotin_synth"/>
    <property type="match status" value="1"/>
</dbReference>
<evidence type="ECO:0000256" key="14">
    <source>
        <dbReference type="PIRSR" id="PIRSR001619-1"/>
    </source>
</evidence>
<keyword evidence="4 13" id="KW-0004">4Fe-4S</keyword>
<evidence type="ECO:0000256" key="2">
    <source>
        <dbReference type="ARBA" id="ARBA00010765"/>
    </source>
</evidence>
<dbReference type="GO" id="GO:0005506">
    <property type="term" value="F:iron ion binding"/>
    <property type="evidence" value="ECO:0007669"/>
    <property type="project" value="UniProtKB-UniRule"/>
</dbReference>
<dbReference type="SFLD" id="SFLDG01060">
    <property type="entry name" value="BATS_domain_containing"/>
    <property type="match status" value="1"/>
</dbReference>
<dbReference type="SFLD" id="SFLDG01278">
    <property type="entry name" value="biotin_synthase_like"/>
    <property type="match status" value="1"/>
</dbReference>
<proteinExistence type="inferred from homology"/>
<keyword evidence="5 13" id="KW-0808">Transferase</keyword>
<dbReference type="InterPro" id="IPR013785">
    <property type="entry name" value="Aldolase_TIM"/>
</dbReference>
<feature type="binding site" evidence="13 14">
    <location>
        <position position="204"/>
    </location>
    <ligand>
        <name>[2Fe-2S] cluster</name>
        <dbReference type="ChEBI" id="CHEBI:190135"/>
    </ligand>
</feature>
<comment type="cofactor">
    <cofactor evidence="13 14">
        <name>[4Fe-4S] cluster</name>
        <dbReference type="ChEBI" id="CHEBI:49883"/>
    </cofactor>
    <text evidence="13 14">Binds 1 [4Fe-4S] cluster. The cluster is coordinated with 3 cysteines and an exchangeable S-adenosyl-L-methionine.</text>
</comment>
<dbReference type="GO" id="GO:0004076">
    <property type="term" value="F:biotin synthase activity"/>
    <property type="evidence" value="ECO:0007669"/>
    <property type="project" value="UniProtKB-UniRule"/>
</dbReference>
<dbReference type="AlphaFoldDB" id="A0A9D1R339"/>
<evidence type="ECO:0000256" key="5">
    <source>
        <dbReference type="ARBA" id="ARBA00022679"/>
    </source>
</evidence>
<dbReference type="EMBL" id="DXGI01000398">
    <property type="protein sequence ID" value="HIW79598.1"/>
    <property type="molecule type" value="Genomic_DNA"/>
</dbReference>
<gene>
    <name evidence="13 16" type="primary">bioB</name>
    <name evidence="16" type="ORF">H9874_10725</name>
</gene>
<dbReference type="EC" id="2.8.1.6" evidence="3 13"/>
<evidence type="ECO:0000256" key="1">
    <source>
        <dbReference type="ARBA" id="ARBA00004942"/>
    </source>
</evidence>
<protein>
    <recommendedName>
        <fullName evidence="3 13">Biotin synthase</fullName>
        <ecNumber evidence="3 13">2.8.1.6</ecNumber>
    </recommendedName>
</protein>
<keyword evidence="8 13" id="KW-0479">Metal-binding</keyword>
<dbReference type="Gene3D" id="3.20.20.70">
    <property type="entry name" value="Aldolase class I"/>
    <property type="match status" value="1"/>
</dbReference>
<keyword evidence="11 13" id="KW-0411">Iron-sulfur</keyword>
<evidence type="ECO:0000256" key="13">
    <source>
        <dbReference type="HAMAP-Rule" id="MF_01694"/>
    </source>
</evidence>
<dbReference type="GO" id="GO:0051539">
    <property type="term" value="F:4 iron, 4 sulfur cluster binding"/>
    <property type="evidence" value="ECO:0007669"/>
    <property type="project" value="UniProtKB-KW"/>
</dbReference>
<dbReference type="SUPFAM" id="SSF102114">
    <property type="entry name" value="Radical SAM enzymes"/>
    <property type="match status" value="1"/>
</dbReference>
<dbReference type="HAMAP" id="MF_01694">
    <property type="entry name" value="BioB"/>
    <property type="match status" value="1"/>
</dbReference>